<dbReference type="Proteomes" id="UP000012081">
    <property type="component" value="Unassembled WGS sequence"/>
</dbReference>
<evidence type="ECO:0000313" key="2">
    <source>
        <dbReference type="Proteomes" id="UP000012081"/>
    </source>
</evidence>
<dbReference type="STRING" id="1300222.I532_04170"/>
<reference evidence="1 2" key="1">
    <citation type="submission" date="2013-03" db="EMBL/GenBank/DDBJ databases">
        <title>Assembly of a new bacterial strain Brevibacillus borstelensis AK1.</title>
        <authorList>
            <person name="Rajan I."/>
            <person name="PoliReddy D."/>
            <person name="Sugumar T."/>
            <person name="Rathinam K."/>
            <person name="Alqarawi S."/>
            <person name="Khalil A.B."/>
            <person name="Sivakumar N."/>
        </authorList>
    </citation>
    <scope>NUCLEOTIDE SEQUENCE [LARGE SCALE GENOMIC DNA]</scope>
    <source>
        <strain evidence="1 2">AK1</strain>
    </source>
</reference>
<sequence>MVGIAIVNGRPVKAFRTNSNVFLAEMFKAWCMERGLTEQFKDWRSVGFFGYKNETETAVMQWGTESDYERIEAAADDPLGLKWRREARQRD</sequence>
<proteinExistence type="predicted"/>
<accession>M8DMR1</accession>
<dbReference type="RefSeq" id="WP_003386593.1">
    <property type="nucleotide sequence ID" value="NZ_APBN01000001.1"/>
</dbReference>
<comment type="caution">
    <text evidence="1">The sequence shown here is derived from an EMBL/GenBank/DDBJ whole genome shotgun (WGS) entry which is preliminary data.</text>
</comment>
<name>M8DMR1_9BACL</name>
<protein>
    <submittedName>
        <fullName evidence="1">Uncharacterized protein</fullName>
    </submittedName>
</protein>
<keyword evidence="2" id="KW-1185">Reference proteome</keyword>
<evidence type="ECO:0000313" key="1">
    <source>
        <dbReference type="EMBL" id="EMT54772.1"/>
    </source>
</evidence>
<organism evidence="1 2">
    <name type="scientific">Brevibacillus borstelensis AK1</name>
    <dbReference type="NCBI Taxonomy" id="1300222"/>
    <lineage>
        <taxon>Bacteria</taxon>
        <taxon>Bacillati</taxon>
        <taxon>Bacillota</taxon>
        <taxon>Bacilli</taxon>
        <taxon>Bacillales</taxon>
        <taxon>Paenibacillaceae</taxon>
        <taxon>Brevibacillus</taxon>
    </lineage>
</organism>
<gene>
    <name evidence="1" type="ORF">I532_04170</name>
</gene>
<dbReference type="AlphaFoldDB" id="M8DMR1"/>
<dbReference type="EMBL" id="APBN01000001">
    <property type="protein sequence ID" value="EMT54772.1"/>
    <property type="molecule type" value="Genomic_DNA"/>
</dbReference>